<reference evidence="3" key="1">
    <citation type="journal article" date="2019" name="Int. J. Syst. Evol. Microbiol.">
        <title>The Global Catalogue of Microorganisms (GCM) 10K type strain sequencing project: providing services to taxonomists for standard genome sequencing and annotation.</title>
        <authorList>
            <consortium name="The Broad Institute Genomics Platform"/>
            <consortium name="The Broad Institute Genome Sequencing Center for Infectious Disease"/>
            <person name="Wu L."/>
            <person name="Ma J."/>
        </authorList>
    </citation>
    <scope>NUCLEOTIDE SEQUENCE [LARGE SCALE GENOMIC DNA]</scope>
    <source>
        <strain evidence="3">NBRC 108725</strain>
    </source>
</reference>
<dbReference type="Proteomes" id="UP001321498">
    <property type="component" value="Chromosome"/>
</dbReference>
<feature type="compositionally biased region" description="Pro residues" evidence="1">
    <location>
        <begin position="897"/>
        <end position="909"/>
    </location>
</feature>
<protein>
    <recommendedName>
        <fullName evidence="4">AAA+ ATPase domain-containing protein</fullName>
    </recommendedName>
</protein>
<feature type="compositionally biased region" description="Basic residues" evidence="1">
    <location>
        <begin position="766"/>
        <end position="778"/>
    </location>
</feature>
<accession>A0ABM8GEM9</accession>
<proteinExistence type="predicted"/>
<feature type="compositionally biased region" description="Low complexity" evidence="1">
    <location>
        <begin position="1017"/>
        <end position="1034"/>
    </location>
</feature>
<keyword evidence="3" id="KW-1185">Reference proteome</keyword>
<dbReference type="NCBIfam" id="NF038175">
    <property type="entry name" value="IniB_NTERM"/>
    <property type="match status" value="1"/>
</dbReference>
<name>A0ABM8GEM9_9MICO</name>
<organism evidence="2 3">
    <name type="scientific">Naasia aerilata</name>
    <dbReference type="NCBI Taxonomy" id="1162966"/>
    <lineage>
        <taxon>Bacteria</taxon>
        <taxon>Bacillati</taxon>
        <taxon>Actinomycetota</taxon>
        <taxon>Actinomycetes</taxon>
        <taxon>Micrococcales</taxon>
        <taxon>Microbacteriaceae</taxon>
        <taxon>Naasia</taxon>
    </lineage>
</organism>
<feature type="compositionally biased region" description="Low complexity" evidence="1">
    <location>
        <begin position="792"/>
        <end position="842"/>
    </location>
</feature>
<dbReference type="EMBL" id="AP027731">
    <property type="protein sequence ID" value="BDZ46763.1"/>
    <property type="molecule type" value="Genomic_DNA"/>
</dbReference>
<feature type="compositionally biased region" description="Low complexity" evidence="1">
    <location>
        <begin position="859"/>
        <end position="872"/>
    </location>
</feature>
<feature type="compositionally biased region" description="Gly residues" evidence="1">
    <location>
        <begin position="997"/>
        <end position="1007"/>
    </location>
</feature>
<sequence>MRPVHPRTGPLHPVPGTPAAALLDELVTSPRGRIAVGIAGPGGSGKTALLEQVASRYRAAGIPVLRDAPERPPLGPAALVIDDAHAAPVAALERLTALLAEPRLDLVVAHRMWPHRPELRRLTAALEEHHPPVVLGPLTHQELATHAAAVTGSPPPVVTVEAIRQLTGGLPWLVHRVLAAAPRGRALPDVLASRELIEQLGGELEGLDEGVHELLVALAVGFDLSGTLPPSLQGAGDVDALVLEARAAGLLLADESVPPLLRDAVLGGTPAHHVHLLQRVLLDSYVDEGRPLEPIAAGLAHAGLRDRRVAQALAHRGDALLPAAPAEAATAYREAIAAGADPLALAARRAQGAWAAGDGQTAWTLLDELLAEEDPPDLPRAVATAVALWEGRGMLARAAETCRWLGAERAGPAAPLAVVAMLAAGDRAGAERMSAVPAEARSPGRAAVAAALMAEGMLGTIEGEAGALAALVRASDMLTASNQVVPLPELPAVLAALVAISSGDLAVAESVLASALAGGQGGEAARPRLLLLRAWVAMQADRPERAREAMGAAVAAPRALTPRDELLLRALEVGLARRTDDVPALVRAWQRARESVLHLPVDLYSLLPVGELAVAAARLRDTQRLAPQLDEAWRILDRLGSPPLWAVPLHWSAVQAAILADRPADLAPHASALLRAAEHNRPAAVLAAAGRAWVSVLAGDFEAAAVEKAARGLATVGLTWDGSRLASHAAAHAEERRDMTRLLACARDLHASQSAGAPLPVAPIRQRVRSGSGRRARDRTRGSAPASGRWPASCSTARTTARSGRRSSSLPAPWSTTSPGSASASTRPRGRTSSRSSGWRSTRTIRSRRGSEAPFPLTRGARYPAPRAPAQGAERRCSRPQPPPSVSVVDHRIGFPRPTPRYPRRCPPPPQGAPLMSITALLLEFLMNLLRDPAAASAFLHDPEGALDSAGLGGVCTDDVDAVMPVILDMAPVAAISGSVLGTGGNSVDGGDAHNSGPGGAVEGTGGDSLPRPSRHSPPSSTTSPTRTWTTGTR</sequence>
<evidence type="ECO:0000313" key="3">
    <source>
        <dbReference type="Proteomes" id="UP001321498"/>
    </source>
</evidence>
<feature type="region of interest" description="Disordered" evidence="1">
    <location>
        <begin position="754"/>
        <end position="909"/>
    </location>
</feature>
<evidence type="ECO:0000256" key="1">
    <source>
        <dbReference type="SAM" id="MobiDB-lite"/>
    </source>
</evidence>
<gene>
    <name evidence="2" type="ORF">GCM10025866_26720</name>
</gene>
<dbReference type="InterPro" id="IPR027417">
    <property type="entry name" value="P-loop_NTPase"/>
</dbReference>
<evidence type="ECO:0000313" key="2">
    <source>
        <dbReference type="EMBL" id="BDZ46763.1"/>
    </source>
</evidence>
<evidence type="ECO:0008006" key="4">
    <source>
        <dbReference type="Google" id="ProtNLM"/>
    </source>
</evidence>
<dbReference type="SUPFAM" id="SSF52540">
    <property type="entry name" value="P-loop containing nucleoside triphosphate hydrolases"/>
    <property type="match status" value="1"/>
</dbReference>
<feature type="region of interest" description="Disordered" evidence="1">
    <location>
        <begin position="986"/>
        <end position="1034"/>
    </location>
</feature>
<dbReference type="InterPro" id="IPR049709">
    <property type="entry name" value="IniB-like_N"/>
</dbReference>